<dbReference type="Proteomes" id="UP000636709">
    <property type="component" value="Unassembled WGS sequence"/>
</dbReference>
<dbReference type="AlphaFoldDB" id="A0A835FET8"/>
<dbReference type="InterPro" id="IPR007081">
    <property type="entry name" value="RNA_pol_Rpb1_5"/>
</dbReference>
<dbReference type="PANTHER" id="PTHR48446">
    <property type="entry name" value="DNA-DIRECTED RNA POLYMERASE SUBUNIT BETA' N-TERMINAL SECTION"/>
    <property type="match status" value="1"/>
</dbReference>
<dbReference type="GO" id="GO:0006351">
    <property type="term" value="P:DNA-templated transcription"/>
    <property type="evidence" value="ECO:0007669"/>
    <property type="project" value="InterPro"/>
</dbReference>
<evidence type="ECO:0000256" key="1">
    <source>
        <dbReference type="ARBA" id="ARBA00012418"/>
    </source>
</evidence>
<comment type="caution">
    <text evidence="5">The sequence shown here is derived from an EMBL/GenBank/DDBJ whole genome shotgun (WGS) entry which is preliminary data.</text>
</comment>
<dbReference type="Pfam" id="PF04998">
    <property type="entry name" value="RNA_pol_Rpb1_5"/>
    <property type="match status" value="2"/>
</dbReference>
<organism evidence="5 6">
    <name type="scientific">Digitaria exilis</name>
    <dbReference type="NCBI Taxonomy" id="1010633"/>
    <lineage>
        <taxon>Eukaryota</taxon>
        <taxon>Viridiplantae</taxon>
        <taxon>Streptophyta</taxon>
        <taxon>Embryophyta</taxon>
        <taxon>Tracheophyta</taxon>
        <taxon>Spermatophyta</taxon>
        <taxon>Magnoliopsida</taxon>
        <taxon>Liliopsida</taxon>
        <taxon>Poales</taxon>
        <taxon>Poaceae</taxon>
        <taxon>PACMAD clade</taxon>
        <taxon>Panicoideae</taxon>
        <taxon>Panicodae</taxon>
        <taxon>Paniceae</taxon>
        <taxon>Anthephorinae</taxon>
        <taxon>Digitaria</taxon>
    </lineage>
</organism>
<dbReference type="EC" id="2.7.7.6" evidence="1"/>
<feature type="domain" description="RNA polymerase Rpb1" evidence="4">
    <location>
        <begin position="265"/>
        <end position="522"/>
    </location>
</feature>
<keyword evidence="3" id="KW-0862">Zinc</keyword>
<dbReference type="EMBL" id="JACEFO010001071">
    <property type="protein sequence ID" value="KAF8748562.1"/>
    <property type="molecule type" value="Genomic_DNA"/>
</dbReference>
<evidence type="ECO:0000313" key="6">
    <source>
        <dbReference type="Proteomes" id="UP000636709"/>
    </source>
</evidence>
<dbReference type="GO" id="GO:0003677">
    <property type="term" value="F:DNA binding"/>
    <property type="evidence" value="ECO:0007669"/>
    <property type="project" value="InterPro"/>
</dbReference>
<dbReference type="OrthoDB" id="270392at2759"/>
<evidence type="ECO:0000256" key="3">
    <source>
        <dbReference type="ARBA" id="ARBA00022833"/>
    </source>
</evidence>
<dbReference type="GO" id="GO:0003899">
    <property type="term" value="F:DNA-directed RNA polymerase activity"/>
    <property type="evidence" value="ECO:0007669"/>
    <property type="project" value="UniProtKB-EC"/>
</dbReference>
<dbReference type="Gene3D" id="1.10.150.390">
    <property type="match status" value="1"/>
</dbReference>
<sequence length="588" mass="65948">MSQCGSKVQIAVAKGFVANSFYTGLLLLSFSSTQWVAEKVLLTQRYRLALKEKIVLYFSEAEIQLDISLVKTAETGYMSRRLMKGLEDLSVFYDQTVRNASGGIVQFLYGDDGMDPAKMEGKDGRPLNLDQLFMKVMVSFNATCPPRGPDTLSPQDIRQMLDDKITQHDTSSDGACSEEFKKQLREFLEERIKLLECTRRALHLHENHVGKKDSCIEEFIAANISGISAKQLQVHDYGLIHLPHHQIYYCFDVSLPFTTCFFNNKKDVTLGVPRIKEIINAAKKISTPIITAELLSRKDVLSARIVKGAMEKAVLGEVASAIKIVLKSSQPNLVVKLDTQLIEALHMGISADSVQLSILSHPKIKLKSEHVRVVDRDKLRIYPAGTDKSKLQLELHNLKSMLPKVIVKGIPTVERVVIGEIKKKDTLERYNLLVEGTNLLAVMGTPGVDARNTKSNHIMEMCHTLGIEAARRSIIDEIQYTMKSHGMNIDVRHMMLLADLMTYKGEVLGITRYGIAKMKSSVLMLASFEKTSEHLFNASYSGREDNIEGVSECIIMGIPMQLGTGILKVRQRLDHLPEFKYQPEPILK</sequence>
<evidence type="ECO:0000313" key="5">
    <source>
        <dbReference type="EMBL" id="KAF8748562.1"/>
    </source>
</evidence>
<evidence type="ECO:0000256" key="2">
    <source>
        <dbReference type="ARBA" id="ARBA00022723"/>
    </source>
</evidence>
<keyword evidence="2" id="KW-0479">Metal-binding</keyword>
<accession>A0A835FET8</accession>
<keyword evidence="6" id="KW-1185">Reference proteome</keyword>
<evidence type="ECO:0000259" key="4">
    <source>
        <dbReference type="Pfam" id="PF04998"/>
    </source>
</evidence>
<dbReference type="PANTHER" id="PTHR48446:SF1">
    <property type="entry name" value="DNA-DIRECTED RNA POLYMERASE SUBUNIT BETA' N-TERMINAL SECTION"/>
    <property type="match status" value="1"/>
</dbReference>
<dbReference type="Gene3D" id="6.20.50.80">
    <property type="match status" value="1"/>
</dbReference>
<proteinExistence type="predicted"/>
<feature type="domain" description="RNA polymerase Rpb1" evidence="4">
    <location>
        <begin position="70"/>
        <end position="132"/>
    </location>
</feature>
<name>A0A835FET8_9POAL</name>
<gene>
    <name evidence="5" type="ORF">HU200_012905</name>
</gene>
<dbReference type="FunFam" id="1.10.150.390:FF:000006">
    <property type="entry name" value="DNA-directed RNA polymerase subunit"/>
    <property type="match status" value="1"/>
</dbReference>
<protein>
    <recommendedName>
        <fullName evidence="1">DNA-directed RNA polymerase</fullName>
        <ecNumber evidence="1">2.7.7.6</ecNumber>
    </recommendedName>
</protein>
<reference evidence="5" key="1">
    <citation type="submission" date="2020-07" db="EMBL/GenBank/DDBJ databases">
        <title>Genome sequence and genetic diversity analysis of an under-domesticated orphan crop, white fonio (Digitaria exilis).</title>
        <authorList>
            <person name="Bennetzen J.L."/>
            <person name="Chen S."/>
            <person name="Ma X."/>
            <person name="Wang X."/>
            <person name="Yssel A.E.J."/>
            <person name="Chaluvadi S.R."/>
            <person name="Johnson M."/>
            <person name="Gangashetty P."/>
            <person name="Hamidou F."/>
            <person name="Sanogo M.D."/>
            <person name="Zwaenepoel A."/>
            <person name="Wallace J."/>
            <person name="Van De Peer Y."/>
            <person name="Van Deynze A."/>
        </authorList>
    </citation>
    <scope>NUCLEOTIDE SEQUENCE</scope>
    <source>
        <tissue evidence="5">Leaves</tissue>
    </source>
</reference>
<dbReference type="SUPFAM" id="SSF64484">
    <property type="entry name" value="beta and beta-prime subunits of DNA dependent RNA-polymerase"/>
    <property type="match status" value="1"/>
</dbReference>
<dbReference type="InterPro" id="IPR015700">
    <property type="entry name" value="RPC1"/>
</dbReference>
<dbReference type="GO" id="GO:0046872">
    <property type="term" value="F:metal ion binding"/>
    <property type="evidence" value="ECO:0007669"/>
    <property type="project" value="UniProtKB-KW"/>
</dbReference>